<evidence type="ECO:0000313" key="2">
    <source>
        <dbReference type="Proteomes" id="UP000201838"/>
    </source>
</evidence>
<reference evidence="1 2" key="1">
    <citation type="submission" date="2017-05" db="EMBL/GenBank/DDBJ databases">
        <authorList>
            <person name="Song R."/>
            <person name="Chenine A.L."/>
            <person name="Ruprecht R.M."/>
        </authorList>
    </citation>
    <scope>NUCLEOTIDE SEQUENCE [LARGE SCALE GENOMIC DNA]</scope>
    <source>
        <strain evidence="1 2">CECT 8489</strain>
    </source>
</reference>
<dbReference type="PROSITE" id="PS51257">
    <property type="entry name" value="PROKAR_LIPOPROTEIN"/>
    <property type="match status" value="1"/>
</dbReference>
<protein>
    <submittedName>
        <fullName evidence="1">Uncharacterized protein</fullName>
    </submittedName>
</protein>
<accession>A0A238IZZ1</accession>
<dbReference type="Proteomes" id="UP000201838">
    <property type="component" value="Unassembled WGS sequence"/>
</dbReference>
<keyword evidence="2" id="KW-1185">Reference proteome</keyword>
<gene>
    <name evidence="1" type="ORF">BOA8489_02154</name>
</gene>
<proteinExistence type="predicted"/>
<name>A0A238IZZ1_9RHOB</name>
<organism evidence="1 2">
    <name type="scientific">Boseongicola aestuarii</name>
    <dbReference type="NCBI Taxonomy" id="1470561"/>
    <lineage>
        <taxon>Bacteria</taxon>
        <taxon>Pseudomonadati</taxon>
        <taxon>Pseudomonadota</taxon>
        <taxon>Alphaproteobacteria</taxon>
        <taxon>Rhodobacterales</taxon>
        <taxon>Paracoccaceae</taxon>
        <taxon>Boseongicola</taxon>
    </lineage>
</organism>
<dbReference type="AlphaFoldDB" id="A0A238IZZ1"/>
<evidence type="ECO:0000313" key="1">
    <source>
        <dbReference type="EMBL" id="SMX24039.1"/>
    </source>
</evidence>
<sequence length="77" mass="8441">MPRTKSLALSFLLFTMACEGNEPETRHVTHYNQNGEVVFEGEVNTGARVRAANNRDLALTLGWCFLTVGLGCGGQLR</sequence>
<dbReference type="EMBL" id="FXXQ01000006">
    <property type="protein sequence ID" value="SMX24039.1"/>
    <property type="molecule type" value="Genomic_DNA"/>
</dbReference>